<dbReference type="PANTHER" id="PTHR43591">
    <property type="entry name" value="METHYLTRANSFERASE"/>
    <property type="match status" value="1"/>
</dbReference>
<dbReference type="OMA" id="ICVGTMT"/>
<proteinExistence type="predicted"/>
<dbReference type="PANTHER" id="PTHR43591:SF101">
    <property type="entry name" value="METHYLTRANSFERASE-LIKE PROTEIN 27"/>
    <property type="match status" value="1"/>
</dbReference>
<evidence type="ECO:0000313" key="3">
    <source>
        <dbReference type="Proteomes" id="UP000694421"/>
    </source>
</evidence>
<dbReference type="GeneTree" id="ENSGT00530000063975"/>
<feature type="domain" description="Methyltransferase" evidence="1">
    <location>
        <begin position="73"/>
        <end position="164"/>
    </location>
</feature>
<accession>A0A8D0BX67</accession>
<dbReference type="InterPro" id="IPR041698">
    <property type="entry name" value="Methyltransf_25"/>
</dbReference>
<dbReference type="Proteomes" id="UP000694421">
    <property type="component" value="Unplaced"/>
</dbReference>
<reference evidence="2" key="1">
    <citation type="submission" date="2025-08" db="UniProtKB">
        <authorList>
            <consortium name="Ensembl"/>
        </authorList>
    </citation>
    <scope>IDENTIFICATION</scope>
</reference>
<evidence type="ECO:0000259" key="1">
    <source>
        <dbReference type="Pfam" id="PF13649"/>
    </source>
</evidence>
<dbReference type="CDD" id="cd02440">
    <property type="entry name" value="AdoMet_MTases"/>
    <property type="match status" value="1"/>
</dbReference>
<keyword evidence="3" id="KW-1185">Reference proteome</keyword>
<sequence>MATVPDSAGQLGEVRRRVAAVHGPADLQQRLRFYDGWAAEYEQDVAALQYQAPRFAASCLAAVFQGPPEDALVLDVACGTGLVAVELQAKGFCRLHGLDGSPGMLERAHHKGLYQELKQCRLGQEDLPVPEGSYDAVLTVGALGVGQVPAQVVPMLLQATKAGGFLCLTTRTNLSNLEYKAELDRLLAELERRGECEKVLVQEVDKWERATSAEEAVQDLDYIPGVVYVYRKSPGPVL</sequence>
<evidence type="ECO:0000313" key="2">
    <source>
        <dbReference type="Ensembl" id="ENSSMRP00000011155.1"/>
    </source>
</evidence>
<protein>
    <submittedName>
        <fullName evidence="2">Methyltransferase like 27</fullName>
    </submittedName>
</protein>
<dbReference type="AlphaFoldDB" id="A0A8D0BX67"/>
<name>A0A8D0BX67_SALMN</name>
<dbReference type="InterPro" id="IPR029063">
    <property type="entry name" value="SAM-dependent_MTases_sf"/>
</dbReference>
<dbReference type="Gene3D" id="3.40.50.150">
    <property type="entry name" value="Vaccinia Virus protein VP39"/>
    <property type="match status" value="1"/>
</dbReference>
<organism evidence="2 3">
    <name type="scientific">Salvator merianae</name>
    <name type="common">Argentine black and white tegu</name>
    <name type="synonym">Tupinambis merianae</name>
    <dbReference type="NCBI Taxonomy" id="96440"/>
    <lineage>
        <taxon>Eukaryota</taxon>
        <taxon>Metazoa</taxon>
        <taxon>Chordata</taxon>
        <taxon>Craniata</taxon>
        <taxon>Vertebrata</taxon>
        <taxon>Euteleostomi</taxon>
        <taxon>Lepidosauria</taxon>
        <taxon>Squamata</taxon>
        <taxon>Bifurcata</taxon>
        <taxon>Unidentata</taxon>
        <taxon>Episquamata</taxon>
        <taxon>Laterata</taxon>
        <taxon>Teiioidea</taxon>
        <taxon>Teiidae</taxon>
        <taxon>Salvator</taxon>
    </lineage>
</organism>
<dbReference type="Pfam" id="PF13649">
    <property type="entry name" value="Methyltransf_25"/>
    <property type="match status" value="1"/>
</dbReference>
<reference evidence="2" key="2">
    <citation type="submission" date="2025-09" db="UniProtKB">
        <authorList>
            <consortium name="Ensembl"/>
        </authorList>
    </citation>
    <scope>IDENTIFICATION</scope>
</reference>
<dbReference type="Ensembl" id="ENSSMRT00000012984.1">
    <property type="protein sequence ID" value="ENSSMRP00000011155.1"/>
    <property type="gene ID" value="ENSSMRG00000008774.1"/>
</dbReference>
<dbReference type="SUPFAM" id="SSF53335">
    <property type="entry name" value="S-adenosyl-L-methionine-dependent methyltransferases"/>
    <property type="match status" value="1"/>
</dbReference>